<dbReference type="InterPro" id="IPR010237">
    <property type="entry name" value="Pyr-5-nucltdase"/>
</dbReference>
<dbReference type="PANTHER" id="PTHR12725:SF117">
    <property type="entry name" value="HALOACID DEHALOGENASE-LIKE HYDROLASE"/>
    <property type="match status" value="1"/>
</dbReference>
<dbReference type="Gene3D" id="1.10.150.450">
    <property type="match status" value="1"/>
</dbReference>
<dbReference type="InterPro" id="IPR006439">
    <property type="entry name" value="HAD-SF_hydro_IA"/>
</dbReference>
<dbReference type="InterPro" id="IPR023214">
    <property type="entry name" value="HAD_sf"/>
</dbReference>
<reference evidence="1 4" key="1">
    <citation type="submission" date="2016-08" db="EMBL/GenBank/DDBJ databases">
        <title>Candidatus Dactylopiibacterium carminicum genome sequence.</title>
        <authorList>
            <person name="Ramirez-Puebla S.T."/>
            <person name="Ormeno-Orrillo E."/>
            <person name="Vera-Ponce De Leon A."/>
            <person name="Luis L."/>
            <person name="Sanchez-Flores A."/>
            <person name="Monica R."/>
            <person name="Martinez-Romero E."/>
        </authorList>
    </citation>
    <scope>NUCLEOTIDE SEQUENCE [LARGE SCALE GENOMIC DNA]</scope>
    <source>
        <strain evidence="1">END1</strain>
    </source>
</reference>
<dbReference type="Pfam" id="PF00702">
    <property type="entry name" value="Hydrolase"/>
    <property type="match status" value="1"/>
</dbReference>
<dbReference type="InterPro" id="IPR036412">
    <property type="entry name" value="HAD-like_sf"/>
</dbReference>
<sequence length="210" mass="24332">MKSAAPVWLFDLDNTLHNASAHIFPHINRAMTEYLARRLDLSLEEAGALRMHYWRRYGATLNGMVRKHNERPSTFLAATHQFDDLAGMVVFDHALLTHLRHLPGRKYIFSNAPRSYLDEVLRVTGLDRVMDGSFAVEDLGYFAKPQLRGFRAVLRRVKVPARRCIMVEDTAMNLRPAHRLGMRTVWISSTLRKPAWVDRRLRSALQLRAW</sequence>
<gene>
    <name evidence="1" type="ORF">BGI27_08265</name>
    <name evidence="2" type="ORF">CGU29_07915</name>
</gene>
<evidence type="ECO:0000313" key="1">
    <source>
        <dbReference type="EMBL" id="KAF7599348.1"/>
    </source>
</evidence>
<dbReference type="NCBIfam" id="TIGR01993">
    <property type="entry name" value="Pyr-5-nucltdase"/>
    <property type="match status" value="1"/>
</dbReference>
<dbReference type="Proteomes" id="UP000216107">
    <property type="component" value="Unassembled WGS sequence"/>
</dbReference>
<keyword evidence="4" id="KW-1185">Reference proteome</keyword>
<dbReference type="SFLD" id="SFLDG01129">
    <property type="entry name" value="C1.5:_HAD__Beta-PGM__Phosphata"/>
    <property type="match status" value="1"/>
</dbReference>
<dbReference type="RefSeq" id="WP_095524418.1">
    <property type="nucleotide sequence ID" value="NZ_MDUX01000022.1"/>
</dbReference>
<evidence type="ECO:0000313" key="3">
    <source>
        <dbReference type="Proteomes" id="UP000216107"/>
    </source>
</evidence>
<dbReference type="EMBL" id="NMRN01000018">
    <property type="protein sequence ID" value="PAS93358.1"/>
    <property type="molecule type" value="Genomic_DNA"/>
</dbReference>
<proteinExistence type="predicted"/>
<dbReference type="Gene3D" id="3.40.50.1000">
    <property type="entry name" value="HAD superfamily/HAD-like"/>
    <property type="match status" value="1"/>
</dbReference>
<dbReference type="SFLD" id="SFLDG01132">
    <property type="entry name" value="C1.5.3:_5'-Nucleotidase_Like"/>
    <property type="match status" value="1"/>
</dbReference>
<dbReference type="NCBIfam" id="TIGR01509">
    <property type="entry name" value="HAD-SF-IA-v3"/>
    <property type="match status" value="1"/>
</dbReference>
<organism evidence="2 3">
    <name type="scientific">Candidatus Dactylopiibacterium carminicum</name>
    <dbReference type="NCBI Taxonomy" id="857335"/>
    <lineage>
        <taxon>Bacteria</taxon>
        <taxon>Pseudomonadati</taxon>
        <taxon>Pseudomonadota</taxon>
        <taxon>Betaproteobacteria</taxon>
        <taxon>Rhodocyclales</taxon>
        <taxon>Rhodocyclaceae</taxon>
        <taxon>Candidatus Dactylopiibacterium</taxon>
    </lineage>
</organism>
<evidence type="ECO:0000313" key="4">
    <source>
        <dbReference type="Proteomes" id="UP000623509"/>
    </source>
</evidence>
<name>A0A272ETE7_9RHOO</name>
<dbReference type="Proteomes" id="UP000623509">
    <property type="component" value="Unassembled WGS sequence"/>
</dbReference>
<protein>
    <submittedName>
        <fullName evidence="2">Pyrimidine 5'-nucleotidase</fullName>
    </submittedName>
</protein>
<dbReference type="OrthoDB" id="8558420at2"/>
<reference evidence="2 3" key="2">
    <citation type="submission" date="2017-07" db="EMBL/GenBank/DDBJ databases">
        <title>Candidatus Dactylopiibacterium carminicum, a nitrogen-fixing symbiont of the cochineal insect Dactylopius coccus and Dactylopius opuntiae (Hemiptera: Coccoidea: Dactylopiidae).</title>
        <authorList>
            <person name="Vera A."/>
        </authorList>
    </citation>
    <scope>NUCLEOTIDE SEQUENCE [LARGE SCALE GENOMIC DNA]</scope>
    <source>
        <strain evidence="2 3">NFDCM</strain>
    </source>
</reference>
<dbReference type="SFLD" id="SFLDS00003">
    <property type="entry name" value="Haloacid_Dehalogenase"/>
    <property type="match status" value="1"/>
</dbReference>
<evidence type="ECO:0000313" key="2">
    <source>
        <dbReference type="EMBL" id="PAS93358.1"/>
    </source>
</evidence>
<accession>A0A272ETE7</accession>
<dbReference type="SUPFAM" id="SSF56784">
    <property type="entry name" value="HAD-like"/>
    <property type="match status" value="1"/>
</dbReference>
<comment type="caution">
    <text evidence="2">The sequence shown here is derived from an EMBL/GenBank/DDBJ whole genome shotgun (WGS) entry which is preliminary data.</text>
</comment>
<dbReference type="AlphaFoldDB" id="A0A272ETE7"/>
<dbReference type="PANTHER" id="PTHR12725">
    <property type="entry name" value="HALOACID DEHALOGENASE-LIKE HYDROLASE"/>
    <property type="match status" value="1"/>
</dbReference>
<dbReference type="EMBL" id="MDUX01000022">
    <property type="protein sequence ID" value="KAF7599348.1"/>
    <property type="molecule type" value="Genomic_DNA"/>
</dbReference>